<dbReference type="PATRIC" id="fig|151081.8.peg.313"/>
<accession>A0A0F4Q0M4</accession>
<feature type="domain" description="Cell wall-active antibiotics response LiaF-like C-terminal" evidence="1">
    <location>
        <begin position="103"/>
        <end position="196"/>
    </location>
</feature>
<dbReference type="EMBL" id="JXXZ01000012">
    <property type="protein sequence ID" value="KJY97515.1"/>
    <property type="molecule type" value="Genomic_DNA"/>
</dbReference>
<dbReference type="Proteomes" id="UP000033664">
    <property type="component" value="Unassembled WGS sequence"/>
</dbReference>
<dbReference type="eggNOG" id="COG4758">
    <property type="taxonomic scope" value="Bacteria"/>
</dbReference>
<organism evidence="2 3">
    <name type="scientific">Pseudoalteromonas ruthenica</name>
    <dbReference type="NCBI Taxonomy" id="151081"/>
    <lineage>
        <taxon>Bacteria</taxon>
        <taxon>Pseudomonadati</taxon>
        <taxon>Pseudomonadota</taxon>
        <taxon>Gammaproteobacteria</taxon>
        <taxon>Alteromonadales</taxon>
        <taxon>Pseudoalteromonadaceae</taxon>
        <taxon>Pseudoalteromonas</taxon>
    </lineage>
</organism>
<dbReference type="PANTHER" id="PTHR40763">
    <property type="entry name" value="MEMBRANE PROTEIN-RELATED"/>
    <property type="match status" value="1"/>
</dbReference>
<dbReference type="InterPro" id="IPR024425">
    <property type="entry name" value="LiaF-like_C"/>
</dbReference>
<dbReference type="Pfam" id="PF09922">
    <property type="entry name" value="LiaF-like_C"/>
    <property type="match status" value="1"/>
</dbReference>
<dbReference type="RefSeq" id="WP_045978236.1">
    <property type="nucleotide sequence ID" value="NZ_JXXY01000001.1"/>
</dbReference>
<name>A0A0F4Q0M4_9GAMM</name>
<dbReference type="GeneID" id="58229713"/>
<comment type="caution">
    <text evidence="2">The sequence shown here is derived from an EMBL/GenBank/DDBJ whole genome shotgun (WGS) entry which is preliminary data.</text>
</comment>
<proteinExistence type="predicted"/>
<reference evidence="2 3" key="1">
    <citation type="journal article" date="2015" name="BMC Genomics">
        <title>Genome mining reveals unlocked bioactive potential of marine Gram-negative bacteria.</title>
        <authorList>
            <person name="Machado H."/>
            <person name="Sonnenschein E.C."/>
            <person name="Melchiorsen J."/>
            <person name="Gram L."/>
        </authorList>
    </citation>
    <scope>NUCLEOTIDE SEQUENCE [LARGE SCALE GENOMIC DNA]</scope>
    <source>
        <strain evidence="2 3">S3137</strain>
    </source>
</reference>
<dbReference type="PANTHER" id="PTHR40763:SF5">
    <property type="entry name" value="MEMBRANE PROTEIN"/>
    <property type="match status" value="1"/>
</dbReference>
<dbReference type="OrthoDB" id="3625082at2"/>
<evidence type="ECO:0000313" key="2">
    <source>
        <dbReference type="EMBL" id="KJY97515.1"/>
    </source>
</evidence>
<evidence type="ECO:0000259" key="1">
    <source>
        <dbReference type="Pfam" id="PF09922"/>
    </source>
</evidence>
<evidence type="ECO:0000313" key="3">
    <source>
        <dbReference type="Proteomes" id="UP000033664"/>
    </source>
</evidence>
<gene>
    <name evidence="2" type="ORF">TW72_14530</name>
</gene>
<protein>
    <recommendedName>
        <fullName evidence="1">Cell wall-active antibiotics response LiaF-like C-terminal domain-containing protein</fullName>
    </recommendedName>
</protein>
<dbReference type="AlphaFoldDB" id="A0A0F4Q0M4"/>
<keyword evidence="3" id="KW-1185">Reference proteome</keyword>
<sequence length="231" mass="26271">MSVPLKDRPLAQVKEEIIDQLILNYSHGEISAQAFERRLDQAYDCSCQEQLATLVADLPLHSDPRYNSEKAARMRTPFTQSSEQVNGEKITAILSSDQRSGEWVVPKEIHLNNYLGSIELDFTNAIFSHPEVHIYVNCILGSDEIVVPENVDVQTQTTNIMGSLVNKRVSLGPRYEDKQRPRIIIHGRIILGSVEVSIKRTMKEKLKAFAFDLRDLFDGREQGKSRNRYDG</sequence>